<evidence type="ECO:0000256" key="7">
    <source>
        <dbReference type="ARBA" id="ARBA00038475"/>
    </source>
</evidence>
<dbReference type="Pfam" id="PF04193">
    <property type="entry name" value="PQ-loop"/>
    <property type="match status" value="2"/>
</dbReference>
<evidence type="ECO:0000313" key="11">
    <source>
        <dbReference type="Proteomes" id="UP000030693"/>
    </source>
</evidence>
<dbReference type="GeneID" id="20525379"/>
<comment type="similarity">
    <text evidence="7 8">Belongs to the MPDU1 (TC 2.A.43.3) family.</text>
</comment>
<evidence type="ECO:0000256" key="8">
    <source>
        <dbReference type="PIRNR" id="PIRNR023381"/>
    </source>
</evidence>
<evidence type="ECO:0000256" key="2">
    <source>
        <dbReference type="ARBA" id="ARBA00022448"/>
    </source>
</evidence>
<reference evidence="10" key="1">
    <citation type="submission" date="2013-04" db="EMBL/GenBank/DDBJ databases">
        <title>The Genome Sequence of Fonticula alba ATCC 38817.</title>
        <authorList>
            <consortium name="The Broad Institute Genomics Platform"/>
            <person name="Russ C."/>
            <person name="Cuomo C."/>
            <person name="Burger G."/>
            <person name="Gray M.W."/>
            <person name="Holland P.W.H."/>
            <person name="King N."/>
            <person name="Lang F.B.F."/>
            <person name="Roger A.J."/>
            <person name="Ruiz-Trillo I."/>
            <person name="Brown M."/>
            <person name="Walker B."/>
            <person name="Young S."/>
            <person name="Zeng Q."/>
            <person name="Gargeya S."/>
            <person name="Fitzgerald M."/>
            <person name="Haas B."/>
            <person name="Abouelleil A."/>
            <person name="Allen A.W."/>
            <person name="Alvarado L."/>
            <person name="Arachchi H.M."/>
            <person name="Berlin A.M."/>
            <person name="Chapman S.B."/>
            <person name="Gainer-Dewar J."/>
            <person name="Goldberg J."/>
            <person name="Griggs A."/>
            <person name="Gujja S."/>
            <person name="Hansen M."/>
            <person name="Howarth C."/>
            <person name="Imamovic A."/>
            <person name="Ireland A."/>
            <person name="Larimer J."/>
            <person name="McCowan C."/>
            <person name="Murphy C."/>
            <person name="Pearson M."/>
            <person name="Poon T.W."/>
            <person name="Priest M."/>
            <person name="Roberts A."/>
            <person name="Saif S."/>
            <person name="Shea T."/>
            <person name="Sisk P."/>
            <person name="Sykes S."/>
            <person name="Wortman J."/>
            <person name="Nusbaum C."/>
            <person name="Birren B."/>
        </authorList>
    </citation>
    <scope>NUCLEOTIDE SEQUENCE [LARGE SCALE GENOMIC DNA]</scope>
    <source>
        <strain evidence="10">ATCC 38817</strain>
    </source>
</reference>
<keyword evidence="2" id="KW-0813">Transport</keyword>
<dbReference type="Proteomes" id="UP000030693">
    <property type="component" value="Unassembled WGS sequence"/>
</dbReference>
<evidence type="ECO:0000256" key="5">
    <source>
        <dbReference type="ARBA" id="ARBA00022989"/>
    </source>
</evidence>
<keyword evidence="6 8" id="KW-0472">Membrane</keyword>
<dbReference type="PANTHER" id="PTHR12226:SF2">
    <property type="entry name" value="MANNOSE-P-DOLICHOL UTILIZATION DEFECT 1 PROTEIN"/>
    <property type="match status" value="1"/>
</dbReference>
<evidence type="ECO:0000256" key="1">
    <source>
        <dbReference type="ARBA" id="ARBA00004141"/>
    </source>
</evidence>
<comment type="subcellular location">
    <subcellularLocation>
        <location evidence="1 8">Membrane</location>
        <topology evidence="1 8">Multi-pass membrane protein</topology>
    </subcellularLocation>
</comment>
<feature type="transmembrane region" description="Helical" evidence="9">
    <location>
        <begin position="80"/>
        <end position="101"/>
    </location>
</feature>
<dbReference type="InterPro" id="IPR006603">
    <property type="entry name" value="PQ-loop_rpt"/>
</dbReference>
<evidence type="ECO:0000313" key="10">
    <source>
        <dbReference type="EMBL" id="KCV73109.1"/>
    </source>
</evidence>
<evidence type="ECO:0000256" key="4">
    <source>
        <dbReference type="ARBA" id="ARBA00022737"/>
    </source>
</evidence>
<dbReference type="eggNOG" id="KOG3211">
    <property type="taxonomic scope" value="Eukaryota"/>
</dbReference>
<dbReference type="STRING" id="691883.A0A058ZFH9"/>
<protein>
    <recommendedName>
        <fullName evidence="8">Mannose-P-dolichol utilization defect 1 protein homolog</fullName>
    </recommendedName>
</protein>
<keyword evidence="5 8" id="KW-1133">Transmembrane helix</keyword>
<evidence type="ECO:0000256" key="9">
    <source>
        <dbReference type="SAM" id="Phobius"/>
    </source>
</evidence>
<gene>
    <name evidence="10" type="ORF">H696_00654</name>
</gene>
<feature type="transmembrane region" description="Helical" evidence="9">
    <location>
        <begin position="190"/>
        <end position="210"/>
    </location>
</feature>
<dbReference type="PANTHER" id="PTHR12226">
    <property type="entry name" value="MANNOSE-P-DOLICHOL UTILIZATION DEFECT 1 LEC35 -RELATED"/>
    <property type="match status" value="1"/>
</dbReference>
<accession>A0A058ZFH9</accession>
<evidence type="ECO:0000256" key="6">
    <source>
        <dbReference type="ARBA" id="ARBA00023136"/>
    </source>
</evidence>
<organism evidence="10">
    <name type="scientific">Fonticula alba</name>
    <name type="common">Slime mold</name>
    <dbReference type="NCBI Taxonomy" id="691883"/>
    <lineage>
        <taxon>Eukaryota</taxon>
        <taxon>Rotosphaerida</taxon>
        <taxon>Fonticulaceae</taxon>
        <taxon>Fonticula</taxon>
    </lineage>
</organism>
<dbReference type="PIRSF" id="PIRSF023381">
    <property type="entry name" value="MannP-dilichol_defect-1p"/>
    <property type="match status" value="1"/>
</dbReference>
<dbReference type="AlphaFoldDB" id="A0A058ZFH9"/>
<name>A0A058ZFH9_FONAL</name>
<sequence>MSDGIHAVGHLLPPAGVALFEMLLGSEECTRVFLLKRDFTDPVCLSLMLSKCLSYAMLLSGAIIKVPQILIILKNRRAAGLSLMSLVMELVCYSISITYSYRRGFAFSSYGETALIAVQDISLIFLVLALSNRLGLLALSPVLLGLWGAFMFFATGDMLKLMQSATIPVLLLSRLPQIISNFRNGHTGDLSAIGVFAFCIGPLARIFTTLKEANDPIILLGFALSLLVNGTLAAQMIYYWNSRPAAQKED</sequence>
<dbReference type="SMART" id="SM00679">
    <property type="entry name" value="CTNS"/>
    <property type="match status" value="2"/>
</dbReference>
<dbReference type="OrthoDB" id="271506at2759"/>
<dbReference type="InterPro" id="IPR016817">
    <property type="entry name" value="MannP-dilichol_defect-1"/>
</dbReference>
<dbReference type="EMBL" id="KB932201">
    <property type="protein sequence ID" value="KCV73109.1"/>
    <property type="molecule type" value="Genomic_DNA"/>
</dbReference>
<feature type="transmembrane region" description="Helical" evidence="9">
    <location>
        <begin position="136"/>
        <end position="154"/>
    </location>
</feature>
<feature type="transmembrane region" description="Helical" evidence="9">
    <location>
        <begin position="217"/>
        <end position="240"/>
    </location>
</feature>
<dbReference type="RefSeq" id="XP_009492810.1">
    <property type="nucleotide sequence ID" value="XM_009494535.1"/>
</dbReference>
<dbReference type="GO" id="GO:0016020">
    <property type="term" value="C:membrane"/>
    <property type="evidence" value="ECO:0007669"/>
    <property type="project" value="UniProtKB-SubCell"/>
</dbReference>
<feature type="transmembrane region" description="Helical" evidence="9">
    <location>
        <begin position="55"/>
        <end position="73"/>
    </location>
</feature>
<keyword evidence="4" id="KW-0677">Repeat</keyword>
<dbReference type="Gene3D" id="1.20.1280.290">
    <property type="match status" value="2"/>
</dbReference>
<evidence type="ECO:0000256" key="3">
    <source>
        <dbReference type="ARBA" id="ARBA00022692"/>
    </source>
</evidence>
<keyword evidence="3 8" id="KW-0812">Transmembrane</keyword>
<keyword evidence="11" id="KW-1185">Reference proteome</keyword>
<proteinExistence type="inferred from homology"/>
<feature type="transmembrane region" description="Helical" evidence="9">
    <location>
        <begin position="107"/>
        <end position="129"/>
    </location>
</feature>